<comment type="caution">
    <text evidence="2">The sequence shown here is derived from an EMBL/GenBank/DDBJ whole genome shotgun (WGS) entry which is preliminary data.</text>
</comment>
<dbReference type="InterPro" id="IPR047216">
    <property type="entry name" value="Endonuclease_DUF559_bact"/>
</dbReference>
<protein>
    <submittedName>
        <fullName evidence="2">Endonuclease domain-containing protein</fullName>
    </submittedName>
</protein>
<reference evidence="2 3" key="1">
    <citation type="submission" date="2020-04" db="EMBL/GenBank/DDBJ databases">
        <title>Enterovirga sp. isolate from soil.</title>
        <authorList>
            <person name="Chea S."/>
            <person name="Kim D.-U."/>
        </authorList>
    </citation>
    <scope>NUCLEOTIDE SEQUENCE [LARGE SCALE GENOMIC DNA]</scope>
    <source>
        <strain evidence="2 3">DB1703</strain>
    </source>
</reference>
<keyword evidence="2" id="KW-0255">Endonuclease</keyword>
<name>A0A849I6G0_9HYPH</name>
<dbReference type="GO" id="GO:0004519">
    <property type="term" value="F:endonuclease activity"/>
    <property type="evidence" value="ECO:0007669"/>
    <property type="project" value="UniProtKB-KW"/>
</dbReference>
<organism evidence="2 3">
    <name type="scientific">Enterovirga aerilata</name>
    <dbReference type="NCBI Taxonomy" id="2730920"/>
    <lineage>
        <taxon>Bacteria</taxon>
        <taxon>Pseudomonadati</taxon>
        <taxon>Pseudomonadota</taxon>
        <taxon>Alphaproteobacteria</taxon>
        <taxon>Hyphomicrobiales</taxon>
        <taxon>Methylobacteriaceae</taxon>
        <taxon>Enterovirga</taxon>
    </lineage>
</organism>
<evidence type="ECO:0000259" key="1">
    <source>
        <dbReference type="Pfam" id="PF04480"/>
    </source>
</evidence>
<keyword evidence="2" id="KW-0540">Nuclease</keyword>
<evidence type="ECO:0000313" key="3">
    <source>
        <dbReference type="Proteomes" id="UP000564885"/>
    </source>
</evidence>
<accession>A0A849I6G0</accession>
<proteinExistence type="predicted"/>
<dbReference type="PANTHER" id="PTHR38590">
    <property type="entry name" value="BLL0828 PROTEIN"/>
    <property type="match status" value="1"/>
</dbReference>
<evidence type="ECO:0000313" key="2">
    <source>
        <dbReference type="EMBL" id="NNM73284.1"/>
    </source>
</evidence>
<dbReference type="Pfam" id="PF04480">
    <property type="entry name" value="DUF559"/>
    <property type="match status" value="1"/>
</dbReference>
<gene>
    <name evidence="2" type="ORF">HJG44_12920</name>
</gene>
<dbReference type="Proteomes" id="UP000564885">
    <property type="component" value="Unassembled WGS sequence"/>
</dbReference>
<feature type="domain" description="DUF559" evidence="1">
    <location>
        <begin position="5"/>
        <end position="111"/>
    </location>
</feature>
<dbReference type="RefSeq" id="WP_171218745.1">
    <property type="nucleotide sequence ID" value="NZ_JABEPP010000003.1"/>
</dbReference>
<sequence>MPNLTPVARRLRRKQTEVERLLWSRLRDRRLGGWKFRRQMPIGQHVVDFCCPDAWLIIELDGEQHAAEEKLNRDRQRTVTLEAGGYLVVRFWNREVIENLDGVCETILNLLQGAPADLDQPALRADI</sequence>
<dbReference type="EMBL" id="JABEPP010000003">
    <property type="protein sequence ID" value="NNM73284.1"/>
    <property type="molecule type" value="Genomic_DNA"/>
</dbReference>
<dbReference type="PANTHER" id="PTHR38590:SF1">
    <property type="entry name" value="BLL0828 PROTEIN"/>
    <property type="match status" value="1"/>
</dbReference>
<keyword evidence="2" id="KW-0378">Hydrolase</keyword>
<dbReference type="InterPro" id="IPR007569">
    <property type="entry name" value="DUF559"/>
</dbReference>
<dbReference type="SUPFAM" id="SSF52980">
    <property type="entry name" value="Restriction endonuclease-like"/>
    <property type="match status" value="1"/>
</dbReference>
<keyword evidence="3" id="KW-1185">Reference proteome</keyword>
<dbReference type="InterPro" id="IPR011335">
    <property type="entry name" value="Restrct_endonuc-II-like"/>
</dbReference>
<dbReference type="AlphaFoldDB" id="A0A849I6G0"/>
<dbReference type="Gene3D" id="3.40.960.10">
    <property type="entry name" value="VSR Endonuclease"/>
    <property type="match status" value="1"/>
</dbReference>
<dbReference type="CDD" id="cd01038">
    <property type="entry name" value="Endonuclease_DUF559"/>
    <property type="match status" value="1"/>
</dbReference>